<accession>A0A1S5YE25</accession>
<name>A0A1S5YE25_9BBAC</name>
<dbReference type="Pfam" id="PF13402">
    <property type="entry name" value="Peptidase_M60"/>
    <property type="match status" value="1"/>
</dbReference>
<dbReference type="GeneID" id="39105813"/>
<dbReference type="RefSeq" id="YP_009345853.1">
    <property type="nucleotide sequence ID" value="NC_033780.2"/>
</dbReference>
<proteinExistence type="predicted"/>
<dbReference type="EMBL" id="KX855660">
    <property type="protein sequence ID" value="AQQ80402.1"/>
    <property type="molecule type" value="Genomic_DNA"/>
</dbReference>
<dbReference type="PROSITE" id="PS51723">
    <property type="entry name" value="PEPTIDASE_M60"/>
    <property type="match status" value="1"/>
</dbReference>
<feature type="domain" description="Peptidase M60" evidence="1">
    <location>
        <begin position="38"/>
        <end position="338"/>
    </location>
</feature>
<sequence>MACVESRNSDLLLLTVPVPSLRVPPYLRETDGWMALRHGRVPAGIMVYASATVSCRLAENSPAVPTTVRFLNNNRATEHSLAISTFSWTEYTVLHDSVVFVDRTLNSVATRVEFKVDGVVCEVPVYVHGATNESQFKSEYSASECPYALIRFPVVDILVPPADKANVLQLDLQALQSFYSLIVGLYDDLAGLRSDARSNHGIDDNFDKRFFAKADATGAGAAYYSATWTANSRDTLGNYLQARPGNWLVFHEFGHAYDFMFVVRTGLNEVWNNVYSDRMQFQLMDKAQRQTMASVYENGNRARVETDVMGLIESSVSYFEWSHFQKLTIFTFIMNTQYGPDTWRVINAQFRLLRSIEAQPVYPNIALWLLDACPADLAALFGLFSIHVPQYSVTSARGIARSFPYLVNVAHAKHALYPIKYLVPDFDVLTANDYNFKRYLESNLDLVTPHELIQTDLQINILVIQCVIGDVAQVAGEPFAVYDGLTMVFKGEVNSSGIVLITMLGPGVYTMRAPRGRDKRYHVSFNEPRNPADHLIIDGKHNVYRLHYTEYTHNSLLPDVGHVLGINDVYSLEFRVRYDLQVVEIKVYFKAINSNFGTRLYFSITIEEPSGLFELSGSGDGVEDGGVYRLAFTPERSIMNVYHAQANMHRVWFLGRSLTALTVQYRLLADSVVPVNTNIAIPSRAERLLAEIEHHARWLDSHPVMLAIENEARDFIFVGVQTFEGDEQHDVLTERYNRYFPDYYRIRHYQIDMNGFSDLPRFTFVCDLLLGRADLTRYTAPSGPNVHFGTSDYIGFELINDTNVSVLKQLFQGSQSFAPAQFSNLPIGDGYRVELFHAEPRRIQMSNNDRLITDVTFTENTVLVVRGQRFHMLI</sequence>
<organism evidence="2 3">
    <name type="scientific">Betabaculovirus altermyunipunctae</name>
    <dbReference type="NCBI Taxonomy" id="3051996"/>
    <lineage>
        <taxon>Viruses</taxon>
        <taxon>Viruses incertae sedis</taxon>
        <taxon>Naldaviricetes</taxon>
        <taxon>Lefavirales</taxon>
        <taxon>Baculoviridae</taxon>
        <taxon>Betabaculovirus</taxon>
    </lineage>
</organism>
<protein>
    <submittedName>
        <fullName evidence="2">Enhancin-2</fullName>
    </submittedName>
</protein>
<evidence type="ECO:0000259" key="1">
    <source>
        <dbReference type="PROSITE" id="PS51723"/>
    </source>
</evidence>
<evidence type="ECO:0000313" key="3">
    <source>
        <dbReference type="Proteomes" id="UP000203651"/>
    </source>
</evidence>
<dbReference type="KEGG" id="vg:39105813"/>
<evidence type="ECO:0000313" key="2">
    <source>
        <dbReference type="EMBL" id="AQQ80402.1"/>
    </source>
</evidence>
<dbReference type="InterPro" id="IPR031161">
    <property type="entry name" value="Peptidase_M60_dom"/>
</dbReference>
<reference evidence="2 3" key="1">
    <citation type="journal article" date="2017" name="PLoS ONE">
        <title>The Complete Genome Sequence of a Second Distinct Betabaculovirus from the True Armyworm, Mythimna unipuncta.</title>
        <authorList>
            <person name="Harrison R.L."/>
            <person name="Rowley D.L."/>
            <person name="Mowery J."/>
            <person name="Bauchan G.R."/>
            <person name="Theilmann D.A."/>
            <person name="Rohrmann G.F."/>
            <person name="Erlandson M.A."/>
        </authorList>
    </citation>
    <scope>NUCLEOTIDE SEQUENCE [LARGE SCALE GENOMIC DNA]</scope>
    <source>
        <strain evidence="2">MyunGV#8</strain>
    </source>
</reference>
<keyword evidence="3" id="KW-1185">Reference proteome</keyword>
<dbReference type="Proteomes" id="UP000203651">
    <property type="component" value="Segment"/>
</dbReference>
<dbReference type="Gene3D" id="3.40.390.80">
    <property type="entry name" value="Peptidase M60, enhancin-like domain 2"/>
    <property type="match status" value="1"/>
</dbReference>
<dbReference type="SMART" id="SM01276">
    <property type="entry name" value="M60-like"/>
    <property type="match status" value="1"/>
</dbReference>